<dbReference type="Gene3D" id="2.30.30.40">
    <property type="entry name" value="SH3 Domains"/>
    <property type="match status" value="1"/>
</dbReference>
<dbReference type="GO" id="GO:0007165">
    <property type="term" value="P:signal transduction"/>
    <property type="evidence" value="ECO:0007669"/>
    <property type="project" value="InterPro"/>
</dbReference>
<sequence>MDQDNQFNAVPEEGVPAPALDAQTVKYLLFCSDNLLFGVSADYVVEIITNHAITKLPLVPNYIRGIINLRGQIIPIVDIRLLLGQPSQSDNCIIILNIEDTLVGILVDTVQKMIDVDTALILPSPSQDTRNLVSGMCSLSEEQTMLVFDCPQILNQP</sequence>
<dbReference type="PANTHER" id="PTHR22617:SF23">
    <property type="entry name" value="CHEMOTAXIS PROTEIN CHEW"/>
    <property type="match status" value="1"/>
</dbReference>
<evidence type="ECO:0000313" key="3">
    <source>
        <dbReference type="Proteomes" id="UP000029585"/>
    </source>
</evidence>
<dbReference type="RefSeq" id="WP_007495390.1">
    <property type="nucleotide sequence ID" value="NZ_KN174163.1"/>
</dbReference>
<dbReference type="GeneID" id="63974822"/>
<dbReference type="EMBL" id="ADLO01000064">
    <property type="protein sequence ID" value="KGF55121.1"/>
    <property type="molecule type" value="Genomic_DNA"/>
</dbReference>
<dbReference type="HOGENOM" id="CLU_048995_1_2_9"/>
<dbReference type="InterPro" id="IPR002545">
    <property type="entry name" value="CheW-lke_dom"/>
</dbReference>
<protein>
    <recommendedName>
        <fullName evidence="1">CheW-like domain-containing protein</fullName>
    </recommendedName>
</protein>
<dbReference type="Pfam" id="PF01584">
    <property type="entry name" value="CheW"/>
    <property type="match status" value="1"/>
</dbReference>
<dbReference type="Proteomes" id="UP000029585">
    <property type="component" value="Unassembled WGS sequence"/>
</dbReference>
<dbReference type="GO" id="GO:0005829">
    <property type="term" value="C:cytosol"/>
    <property type="evidence" value="ECO:0007669"/>
    <property type="project" value="TreeGrafter"/>
</dbReference>
<dbReference type="PANTHER" id="PTHR22617">
    <property type="entry name" value="CHEMOTAXIS SENSOR HISTIDINE KINASE-RELATED"/>
    <property type="match status" value="1"/>
</dbReference>
<dbReference type="PATRIC" id="fig|742738.3.peg.2300"/>
<evidence type="ECO:0000313" key="2">
    <source>
        <dbReference type="EMBL" id="KGF55121.1"/>
    </source>
</evidence>
<accession>A0A096B7Y2</accession>
<organism evidence="2 3">
    <name type="scientific">Flavonifractor plautii 1_3_50AFAA</name>
    <dbReference type="NCBI Taxonomy" id="742738"/>
    <lineage>
        <taxon>Bacteria</taxon>
        <taxon>Bacillati</taxon>
        <taxon>Bacillota</taxon>
        <taxon>Clostridia</taxon>
        <taxon>Eubacteriales</taxon>
        <taxon>Oscillospiraceae</taxon>
        <taxon>Flavonifractor</taxon>
    </lineage>
</organism>
<dbReference type="SUPFAM" id="SSF50341">
    <property type="entry name" value="CheW-like"/>
    <property type="match status" value="1"/>
</dbReference>
<reference evidence="2 3" key="1">
    <citation type="submission" date="2011-08" db="EMBL/GenBank/DDBJ databases">
        <title>The Genome Sequence of Clostridium orbiscindens 1_3_50AFAA.</title>
        <authorList>
            <consortium name="The Broad Institute Genome Sequencing Platform"/>
            <person name="Earl A."/>
            <person name="Ward D."/>
            <person name="Feldgarden M."/>
            <person name="Gevers D."/>
            <person name="Daigneault M."/>
            <person name="Strauss J."/>
            <person name="Allen-Vercoe E."/>
            <person name="Young S.K."/>
            <person name="Zeng Q."/>
            <person name="Gargeya S."/>
            <person name="Fitzgerald M."/>
            <person name="Haas B."/>
            <person name="Abouelleil A."/>
            <person name="Alvarado L."/>
            <person name="Arachchi H.M."/>
            <person name="Berlin A."/>
            <person name="Brown A."/>
            <person name="Chapman S.B."/>
            <person name="Chen Z."/>
            <person name="Dunbar C."/>
            <person name="Freedman E."/>
            <person name="Gearin G."/>
            <person name="Gellesch M."/>
            <person name="Goldberg J."/>
            <person name="Griggs A."/>
            <person name="Gujja S."/>
            <person name="Heiman D."/>
            <person name="Howarth C."/>
            <person name="Larson L."/>
            <person name="Lui A."/>
            <person name="MacDonald P.J.P."/>
            <person name="Montmayeur A."/>
            <person name="Murphy C."/>
            <person name="Neiman D."/>
            <person name="Pearson M."/>
            <person name="Priest M."/>
            <person name="Roberts A."/>
            <person name="Saif S."/>
            <person name="Shea T."/>
            <person name="Shenoy N."/>
            <person name="Sisk P."/>
            <person name="Stolte C."/>
            <person name="Sykes S."/>
            <person name="Wortman J."/>
            <person name="Nusbaum C."/>
            <person name="Birren B."/>
        </authorList>
    </citation>
    <scope>NUCLEOTIDE SEQUENCE [LARGE SCALE GENOMIC DNA]</scope>
    <source>
        <strain evidence="2 3">1_3_50AFAA</strain>
    </source>
</reference>
<evidence type="ECO:0000259" key="1">
    <source>
        <dbReference type="PROSITE" id="PS50851"/>
    </source>
</evidence>
<gene>
    <name evidence="2" type="ORF">HMPREF9460_02239</name>
</gene>
<comment type="caution">
    <text evidence="2">The sequence shown here is derived from an EMBL/GenBank/DDBJ whole genome shotgun (WGS) entry which is preliminary data.</text>
</comment>
<dbReference type="Gene3D" id="2.40.50.180">
    <property type="entry name" value="CheA-289, Domain 4"/>
    <property type="match status" value="1"/>
</dbReference>
<dbReference type="InterPro" id="IPR036061">
    <property type="entry name" value="CheW-like_dom_sf"/>
</dbReference>
<dbReference type="PROSITE" id="PS50851">
    <property type="entry name" value="CHEW"/>
    <property type="match status" value="1"/>
</dbReference>
<dbReference type="AlphaFoldDB" id="A0A096B7Y2"/>
<keyword evidence="3" id="KW-1185">Reference proteome</keyword>
<dbReference type="GO" id="GO:0006935">
    <property type="term" value="P:chemotaxis"/>
    <property type="evidence" value="ECO:0007669"/>
    <property type="project" value="InterPro"/>
</dbReference>
<dbReference type="SMART" id="SM00260">
    <property type="entry name" value="CheW"/>
    <property type="match status" value="1"/>
</dbReference>
<feature type="domain" description="CheW-like" evidence="1">
    <location>
        <begin position="24"/>
        <end position="157"/>
    </location>
</feature>
<dbReference type="InterPro" id="IPR039315">
    <property type="entry name" value="CheW"/>
</dbReference>
<proteinExistence type="predicted"/>
<dbReference type="eggNOG" id="COG0835">
    <property type="taxonomic scope" value="Bacteria"/>
</dbReference>
<name>A0A096B7Y2_FLAPL</name>